<evidence type="ECO:0000313" key="3">
    <source>
        <dbReference type="EMBL" id="KES04316.1"/>
    </source>
</evidence>
<organism evidence="3 4">
    <name type="scientific">Streptomyces toyocaensis</name>
    <dbReference type="NCBI Taxonomy" id="55952"/>
    <lineage>
        <taxon>Bacteria</taxon>
        <taxon>Bacillati</taxon>
        <taxon>Actinomycetota</taxon>
        <taxon>Actinomycetes</taxon>
        <taxon>Kitasatosporales</taxon>
        <taxon>Streptomycetaceae</taxon>
        <taxon>Streptomyces</taxon>
    </lineage>
</organism>
<dbReference type="Proteomes" id="UP000028341">
    <property type="component" value="Unassembled WGS sequence"/>
</dbReference>
<accession>A0A081XL93</accession>
<evidence type="ECO:0000256" key="1">
    <source>
        <dbReference type="SAM" id="MobiDB-lite"/>
    </source>
</evidence>
<proteinExistence type="predicted"/>
<comment type="caution">
    <text evidence="3">The sequence shown here is derived from an EMBL/GenBank/DDBJ whole genome shotgun (WGS) entry which is preliminary data.</text>
</comment>
<dbReference type="AlphaFoldDB" id="A0A081XL93"/>
<dbReference type="Gene3D" id="3.40.50.620">
    <property type="entry name" value="HUPs"/>
    <property type="match status" value="1"/>
</dbReference>
<protein>
    <recommendedName>
        <fullName evidence="2">UspA domain-containing protein</fullName>
    </recommendedName>
</protein>
<feature type="region of interest" description="Disordered" evidence="1">
    <location>
        <begin position="44"/>
        <end position="83"/>
    </location>
</feature>
<dbReference type="Pfam" id="PF00582">
    <property type="entry name" value="Usp"/>
    <property type="match status" value="1"/>
</dbReference>
<feature type="compositionally biased region" description="Basic and acidic residues" evidence="1">
    <location>
        <begin position="56"/>
        <end position="66"/>
    </location>
</feature>
<dbReference type="SUPFAM" id="SSF52402">
    <property type="entry name" value="Adenine nucleotide alpha hydrolases-like"/>
    <property type="match status" value="1"/>
</dbReference>
<keyword evidence="4" id="KW-1185">Reference proteome</keyword>
<dbReference type="InterPro" id="IPR006016">
    <property type="entry name" value="UspA"/>
</dbReference>
<dbReference type="STRING" id="55952.BU52_26260"/>
<name>A0A081XL93_STRTO</name>
<evidence type="ECO:0000313" key="4">
    <source>
        <dbReference type="Proteomes" id="UP000028341"/>
    </source>
</evidence>
<feature type="compositionally biased region" description="Low complexity" evidence="1">
    <location>
        <begin position="68"/>
        <end position="83"/>
    </location>
</feature>
<evidence type="ECO:0000259" key="2">
    <source>
        <dbReference type="Pfam" id="PF00582"/>
    </source>
</evidence>
<dbReference type="EMBL" id="JFCB01000028">
    <property type="protein sequence ID" value="KES04316.1"/>
    <property type="molecule type" value="Genomic_DNA"/>
</dbReference>
<feature type="domain" description="UspA" evidence="2">
    <location>
        <begin position="1"/>
        <end position="69"/>
    </location>
</feature>
<reference evidence="3 4" key="1">
    <citation type="submission" date="2014-02" db="EMBL/GenBank/DDBJ databases">
        <title>The genome announcement of Streptomyces toyocaensis NRRL15009.</title>
        <authorList>
            <person name="Hong H.-J."/>
            <person name="Kwun M.J."/>
        </authorList>
    </citation>
    <scope>NUCLEOTIDE SEQUENCE [LARGE SCALE GENOMIC DNA]</scope>
    <source>
        <strain evidence="3 4">NRRL 15009</strain>
    </source>
</reference>
<dbReference type="InterPro" id="IPR014729">
    <property type="entry name" value="Rossmann-like_a/b/a_fold"/>
</dbReference>
<gene>
    <name evidence="3" type="ORF">BU52_26260</name>
</gene>
<sequence length="83" mass="8695">MSRTVTVGFDGSPESRAAAEWAAREAGLRGSRLLLVHVREPVPEPMARAPLPGGETRGHWSERIPREAPAGSAAAPSASTPDP</sequence>